<comment type="cofactor">
    <cofactor evidence="6">
        <name>FMN</name>
        <dbReference type="ChEBI" id="CHEBI:58210"/>
    </cofactor>
</comment>
<comment type="similarity">
    <text evidence="6">Belongs to the RnfG family.</text>
</comment>
<accession>A0ABV1EGU5</accession>
<dbReference type="RefSeq" id="WP_226800999.1">
    <property type="nucleotide sequence ID" value="NZ_JAOQJS010000004.1"/>
</dbReference>
<dbReference type="Pfam" id="PF04205">
    <property type="entry name" value="FMN_bind"/>
    <property type="match status" value="1"/>
</dbReference>
<dbReference type="SMART" id="SM00900">
    <property type="entry name" value="FMN_bind"/>
    <property type="match status" value="1"/>
</dbReference>
<keyword evidence="6 7" id="KW-0812">Transmembrane</keyword>
<organism evidence="9 10">
    <name type="scientific">Coprococcus ammoniilyticus</name>
    <dbReference type="NCBI Taxonomy" id="2981785"/>
    <lineage>
        <taxon>Bacteria</taxon>
        <taxon>Bacillati</taxon>
        <taxon>Bacillota</taxon>
        <taxon>Clostridia</taxon>
        <taxon>Lachnospirales</taxon>
        <taxon>Lachnospiraceae</taxon>
        <taxon>Coprococcus</taxon>
    </lineage>
</organism>
<comment type="subcellular location">
    <subcellularLocation>
        <location evidence="6">Cell membrane</location>
        <topology evidence="6">Single-pass membrane protein</topology>
    </subcellularLocation>
</comment>
<keyword evidence="4 6" id="KW-0288">FMN</keyword>
<dbReference type="EC" id="7.-.-.-" evidence="6"/>
<evidence type="ECO:0000256" key="5">
    <source>
        <dbReference type="ARBA" id="ARBA00022982"/>
    </source>
</evidence>
<dbReference type="PANTHER" id="PTHR36118">
    <property type="entry name" value="ION-TRANSLOCATING OXIDOREDUCTASE COMPLEX SUBUNIT G"/>
    <property type="match status" value="1"/>
</dbReference>
<dbReference type="PIRSF" id="PIRSF006091">
    <property type="entry name" value="E_trnsport_RnfG"/>
    <property type="match status" value="1"/>
</dbReference>
<keyword evidence="6 7" id="KW-1133">Transmembrane helix</keyword>
<keyword evidence="6" id="KW-1003">Cell membrane</keyword>
<dbReference type="EMBL" id="JBBNFM010000004">
    <property type="protein sequence ID" value="MEQ2453814.1"/>
    <property type="molecule type" value="Genomic_DNA"/>
</dbReference>
<keyword evidence="6 7" id="KW-0472">Membrane</keyword>
<keyword evidence="3 6" id="KW-0285">Flavoprotein</keyword>
<evidence type="ECO:0000256" key="7">
    <source>
        <dbReference type="SAM" id="Phobius"/>
    </source>
</evidence>
<dbReference type="PANTHER" id="PTHR36118:SF1">
    <property type="entry name" value="ION-TRANSLOCATING OXIDOREDUCTASE COMPLEX SUBUNIT G"/>
    <property type="match status" value="1"/>
</dbReference>
<comment type="subunit">
    <text evidence="6">The complex is composed of six subunits: RnfA, RnfB, RnfC, RnfD, RnfE and RnfG.</text>
</comment>
<comment type="caution">
    <text evidence="9">The sequence shown here is derived from an EMBL/GenBank/DDBJ whole genome shotgun (WGS) entry which is preliminary data.</text>
</comment>
<keyword evidence="1 6" id="KW-0813">Transport</keyword>
<keyword evidence="2 6" id="KW-0597">Phosphoprotein</keyword>
<evidence type="ECO:0000313" key="9">
    <source>
        <dbReference type="EMBL" id="MEQ2453814.1"/>
    </source>
</evidence>
<evidence type="ECO:0000256" key="1">
    <source>
        <dbReference type="ARBA" id="ARBA00022448"/>
    </source>
</evidence>
<feature type="domain" description="FMN-binding" evidence="8">
    <location>
        <begin position="106"/>
        <end position="195"/>
    </location>
</feature>
<proteinExistence type="inferred from homology"/>
<evidence type="ECO:0000256" key="4">
    <source>
        <dbReference type="ARBA" id="ARBA00022643"/>
    </source>
</evidence>
<dbReference type="NCBIfam" id="TIGR01947">
    <property type="entry name" value="rnfG"/>
    <property type="match status" value="1"/>
</dbReference>
<keyword evidence="5 6" id="KW-0249">Electron transport</keyword>
<evidence type="ECO:0000256" key="3">
    <source>
        <dbReference type="ARBA" id="ARBA00022630"/>
    </source>
</evidence>
<comment type="function">
    <text evidence="6">Part of a membrane-bound complex that couples electron transfer with translocation of ions across the membrane.</text>
</comment>
<evidence type="ECO:0000259" key="8">
    <source>
        <dbReference type="SMART" id="SM00900"/>
    </source>
</evidence>
<reference evidence="9 10" key="1">
    <citation type="submission" date="2024-04" db="EMBL/GenBank/DDBJ databases">
        <title>Human intestinal bacterial collection.</title>
        <authorList>
            <person name="Pauvert C."/>
            <person name="Hitch T.C.A."/>
            <person name="Clavel T."/>
        </authorList>
    </citation>
    <scope>NUCLEOTIDE SEQUENCE [LARGE SCALE GENOMIC DNA]</scope>
    <source>
        <strain evidence="9 10">CLA-AA-H141</strain>
    </source>
</reference>
<dbReference type="HAMAP" id="MF_00479">
    <property type="entry name" value="RsxG_RnfG"/>
    <property type="match status" value="1"/>
</dbReference>
<keyword evidence="10" id="KW-1185">Reference proteome</keyword>
<evidence type="ECO:0000313" key="10">
    <source>
        <dbReference type="Proteomes" id="UP001482186"/>
    </source>
</evidence>
<feature type="modified residue" description="FMN phosphoryl threonine" evidence="6">
    <location>
        <position position="178"/>
    </location>
</feature>
<dbReference type="InterPro" id="IPR010209">
    <property type="entry name" value="Ion_transpt_RnfG/RsxG"/>
</dbReference>
<feature type="transmembrane region" description="Helical" evidence="7">
    <location>
        <begin position="6"/>
        <end position="27"/>
    </location>
</feature>
<sequence length="203" mass="21309">MDKKSIVIATVAILVITLVAGGVLAYVQQITKKPIEQAEQQAKEDAYREVFTDADAFRTVDGFDSETASTWLSDKGYKADIDDAVTACDKDGNALGYVFVITSHEAYGGDLQLALGVAEDGTTNGISFLSLSETAGLGMQADTDEFKSQFAGKNVAQFKYTKSGAASDEEIDALSGATITTNAVTNAVNAGLSYADYLKGGAN</sequence>
<dbReference type="InterPro" id="IPR007329">
    <property type="entry name" value="FMN-bd"/>
</dbReference>
<name>A0ABV1EGU5_9FIRM</name>
<evidence type="ECO:0000256" key="2">
    <source>
        <dbReference type="ARBA" id="ARBA00022553"/>
    </source>
</evidence>
<evidence type="ECO:0000256" key="6">
    <source>
        <dbReference type="HAMAP-Rule" id="MF_00479"/>
    </source>
</evidence>
<protein>
    <recommendedName>
        <fullName evidence="6">Ion-translocating oxidoreductase complex subunit G</fullName>
        <ecNumber evidence="6">7.-.-.-</ecNumber>
    </recommendedName>
    <alternativeName>
        <fullName evidence="6">Rnf electron transport complex subunit G</fullName>
    </alternativeName>
</protein>
<keyword evidence="6" id="KW-1278">Translocase</keyword>
<dbReference type="Proteomes" id="UP001482186">
    <property type="component" value="Unassembled WGS sequence"/>
</dbReference>
<gene>
    <name evidence="6" type="primary">rnfG</name>
    <name evidence="9" type="ORF">AAAT04_07100</name>
</gene>